<accession>A0AAV1CZN4</accession>
<evidence type="ECO:0000313" key="2">
    <source>
        <dbReference type="EMBL" id="CAI9100801.1"/>
    </source>
</evidence>
<evidence type="ECO:0000256" key="1">
    <source>
        <dbReference type="SAM" id="Coils"/>
    </source>
</evidence>
<protein>
    <submittedName>
        <fullName evidence="2">OLC1v1037977C1</fullName>
    </submittedName>
</protein>
<organism evidence="2 3">
    <name type="scientific">Oldenlandia corymbosa var. corymbosa</name>
    <dbReference type="NCBI Taxonomy" id="529605"/>
    <lineage>
        <taxon>Eukaryota</taxon>
        <taxon>Viridiplantae</taxon>
        <taxon>Streptophyta</taxon>
        <taxon>Embryophyta</taxon>
        <taxon>Tracheophyta</taxon>
        <taxon>Spermatophyta</taxon>
        <taxon>Magnoliopsida</taxon>
        <taxon>eudicotyledons</taxon>
        <taxon>Gunneridae</taxon>
        <taxon>Pentapetalae</taxon>
        <taxon>asterids</taxon>
        <taxon>lamiids</taxon>
        <taxon>Gentianales</taxon>
        <taxon>Rubiaceae</taxon>
        <taxon>Rubioideae</taxon>
        <taxon>Spermacoceae</taxon>
        <taxon>Hedyotis-Oldenlandia complex</taxon>
        <taxon>Oldenlandia</taxon>
    </lineage>
</organism>
<dbReference type="EMBL" id="OX459120">
    <property type="protein sequence ID" value="CAI9100801.1"/>
    <property type="molecule type" value="Genomic_DNA"/>
</dbReference>
<dbReference type="AlphaFoldDB" id="A0AAV1CZN4"/>
<dbReference type="Proteomes" id="UP001161247">
    <property type="component" value="Chromosome 3"/>
</dbReference>
<keyword evidence="3" id="KW-1185">Reference proteome</keyword>
<feature type="coiled-coil region" evidence="1">
    <location>
        <begin position="121"/>
        <end position="148"/>
    </location>
</feature>
<reference evidence="2" key="1">
    <citation type="submission" date="2023-03" db="EMBL/GenBank/DDBJ databases">
        <authorList>
            <person name="Julca I."/>
        </authorList>
    </citation>
    <scope>NUCLEOTIDE SEQUENCE</scope>
</reference>
<keyword evidence="1" id="KW-0175">Coiled coil</keyword>
<name>A0AAV1CZN4_OLDCO</name>
<gene>
    <name evidence="2" type="ORF">OLC1_LOCUS10542</name>
</gene>
<proteinExistence type="predicted"/>
<evidence type="ECO:0000313" key="3">
    <source>
        <dbReference type="Proteomes" id="UP001161247"/>
    </source>
</evidence>
<sequence length="541" mass="61582">MWLSRIDELFDDYQMSSEDQLLVASFYSAGEPLQFYYGLKRASQLDNWEKFIGQLALRFGDYIRPTTVVHIWESTPEKSAVEKETTPAVEESAETFQESGGDMAVKSETTSDESVWEAYDLESFKDINQEVEKDLALLDNNLEKSDDELSVVDSFDEKCEVAVIDNVPASINSENVRVVTCWNDSVRINRLFAQRSCWCFFMIDPGGLGCSFCVKCSTGMGMCLVSEKRMYSLKTCEVWTEVVTCFRGGTEIYLVPSDSNRLLVKGEILSLVGVNCSLGLDKCRNDVDKSELEKWLFLIDHSKLQHVFSINCALEGMWVLGSHWWTERLGKVMGHCDIGSYRWHSRLEKKNPLGVYAHYELLPWGYSSTNGLISEVLGYQLPNFLFHLLDLMLFMLLVWASIKDGAGMRLVFSKTHFNRGDSVHVHKLLISAPFSSVTHQFRNIEGERAWDWNFPWQISMEDGINSLRATCSTSRITLQAASGMSECLHLVWDKIITSLKEAQFSTMSCTTTIVKKEINLTSTNSSNYFFCQACFREDDLS</sequence>